<dbReference type="AlphaFoldDB" id="A0A699L5L5"/>
<reference evidence="1" key="1">
    <citation type="journal article" date="2019" name="Sci. Rep.">
        <title>Draft genome of Tanacetum cinerariifolium, the natural source of mosquito coil.</title>
        <authorList>
            <person name="Yamashiro T."/>
            <person name="Shiraishi A."/>
            <person name="Satake H."/>
            <person name="Nakayama K."/>
        </authorList>
    </citation>
    <scope>NUCLEOTIDE SEQUENCE</scope>
</reference>
<gene>
    <name evidence="1" type="ORF">Tci_694115</name>
</gene>
<comment type="caution">
    <text evidence="1">The sequence shown here is derived from an EMBL/GenBank/DDBJ whole genome shotgun (WGS) entry which is preliminary data.</text>
</comment>
<organism evidence="1">
    <name type="scientific">Tanacetum cinerariifolium</name>
    <name type="common">Dalmatian daisy</name>
    <name type="synonym">Chrysanthemum cinerariifolium</name>
    <dbReference type="NCBI Taxonomy" id="118510"/>
    <lineage>
        <taxon>Eukaryota</taxon>
        <taxon>Viridiplantae</taxon>
        <taxon>Streptophyta</taxon>
        <taxon>Embryophyta</taxon>
        <taxon>Tracheophyta</taxon>
        <taxon>Spermatophyta</taxon>
        <taxon>Magnoliopsida</taxon>
        <taxon>eudicotyledons</taxon>
        <taxon>Gunneridae</taxon>
        <taxon>Pentapetalae</taxon>
        <taxon>asterids</taxon>
        <taxon>campanulids</taxon>
        <taxon>Asterales</taxon>
        <taxon>Asteraceae</taxon>
        <taxon>Asteroideae</taxon>
        <taxon>Anthemideae</taxon>
        <taxon>Anthemidinae</taxon>
        <taxon>Tanacetum</taxon>
    </lineage>
</organism>
<sequence>MFRVDDLEGNEVFVDMREKTIKKVVSTANLVTTAGEVVTGASVEDSAAPTTATTADVDDELTLANTLIAIKAAKLKVISNAITIPRAKEIIFHEQYFAAKRAEEIRNKPPTKAQQRSLMYTYMRNMEGFKQKDFIGKSFNDIKKIFDKVYKRVNTFVDMDTKNVQESLKKTKAEGSSKRARQELEQERVKKQKLAKQEHDKVADDDTAELKRCLEIVPEDVEIQATPLSSKSPTIVDYKIYRVGKNNYFKIIRADGNSQNYLHFGIMFKNFNREDLEVLRSIVKERFKKTKPVDDIDNMLFQTLKTIFKPHVKDIIWKYQQRAIKVNNWKLFDSYGVYCVTTKTM</sequence>
<accession>A0A699L5L5</accession>
<feature type="non-terminal residue" evidence="1">
    <location>
        <position position="345"/>
    </location>
</feature>
<name>A0A699L5L5_TANCI</name>
<protein>
    <submittedName>
        <fullName evidence="1">Uncharacterized protein</fullName>
    </submittedName>
</protein>
<dbReference type="EMBL" id="BKCJ010578775">
    <property type="protein sequence ID" value="GFB22144.1"/>
    <property type="molecule type" value="Genomic_DNA"/>
</dbReference>
<evidence type="ECO:0000313" key="1">
    <source>
        <dbReference type="EMBL" id="GFB22144.1"/>
    </source>
</evidence>
<proteinExistence type="predicted"/>